<dbReference type="AlphaFoldDB" id="A0A0H2RLN7"/>
<dbReference type="EMBL" id="KQ085977">
    <property type="protein sequence ID" value="KLO12477.1"/>
    <property type="molecule type" value="Genomic_DNA"/>
</dbReference>
<dbReference type="Proteomes" id="UP000053477">
    <property type="component" value="Unassembled WGS sequence"/>
</dbReference>
<gene>
    <name evidence="2" type="ORF">SCHPADRAFT_418070</name>
</gene>
<proteinExistence type="predicted"/>
<feature type="region of interest" description="Disordered" evidence="1">
    <location>
        <begin position="164"/>
        <end position="183"/>
    </location>
</feature>
<feature type="compositionally biased region" description="Polar residues" evidence="1">
    <location>
        <begin position="164"/>
        <end position="176"/>
    </location>
</feature>
<accession>A0A0H2RLN7</accession>
<evidence type="ECO:0000313" key="2">
    <source>
        <dbReference type="EMBL" id="KLO12477.1"/>
    </source>
</evidence>
<name>A0A0H2RLN7_9AGAM</name>
<evidence type="ECO:0000313" key="3">
    <source>
        <dbReference type="Proteomes" id="UP000053477"/>
    </source>
</evidence>
<organism evidence="2 3">
    <name type="scientific">Schizopora paradoxa</name>
    <dbReference type="NCBI Taxonomy" id="27342"/>
    <lineage>
        <taxon>Eukaryota</taxon>
        <taxon>Fungi</taxon>
        <taxon>Dikarya</taxon>
        <taxon>Basidiomycota</taxon>
        <taxon>Agaricomycotina</taxon>
        <taxon>Agaricomycetes</taxon>
        <taxon>Hymenochaetales</taxon>
        <taxon>Schizoporaceae</taxon>
        <taxon>Schizopora</taxon>
    </lineage>
</organism>
<reference evidence="2 3" key="1">
    <citation type="submission" date="2015-04" db="EMBL/GenBank/DDBJ databases">
        <title>Complete genome sequence of Schizopora paradoxa KUC8140, a cosmopolitan wood degrader in East Asia.</title>
        <authorList>
            <consortium name="DOE Joint Genome Institute"/>
            <person name="Min B."/>
            <person name="Park H."/>
            <person name="Jang Y."/>
            <person name="Kim J.-J."/>
            <person name="Kim K.H."/>
            <person name="Pangilinan J."/>
            <person name="Lipzen A."/>
            <person name="Riley R."/>
            <person name="Grigoriev I.V."/>
            <person name="Spatafora J.W."/>
            <person name="Choi I.-G."/>
        </authorList>
    </citation>
    <scope>NUCLEOTIDE SEQUENCE [LARGE SCALE GENOMIC DNA]</scope>
    <source>
        <strain evidence="2 3">KUC8140</strain>
    </source>
</reference>
<dbReference type="InParanoid" id="A0A0H2RLN7"/>
<evidence type="ECO:0000256" key="1">
    <source>
        <dbReference type="SAM" id="MobiDB-lite"/>
    </source>
</evidence>
<sequence>MSPIDVNPQLSRIDSLFIDFQKKDKILQSCLRDVKNPDLELRDIQSIEALYYLSMNFLEMHLIYLSLFNSEPTNRKSLSTLWGRVHWAASVTHQRVQQFGKFDSKICGALSMISASQLALHTYQFSRAARIALEYLNAPRALEERSNQASATTSWIQRIDWSYSPESFNSDGSSTGWPRGRAS</sequence>
<keyword evidence="3" id="KW-1185">Reference proteome</keyword>
<protein>
    <submittedName>
        <fullName evidence="2">Uncharacterized protein</fullName>
    </submittedName>
</protein>